<dbReference type="PROSITE" id="PS50191">
    <property type="entry name" value="CRAL_TRIO"/>
    <property type="match status" value="1"/>
</dbReference>
<protein>
    <submittedName>
        <fullName evidence="3">Phosphatidylinositol transfer protein sec14</fullName>
    </submittedName>
</protein>
<evidence type="ECO:0000259" key="2">
    <source>
        <dbReference type="PROSITE" id="PS50866"/>
    </source>
</evidence>
<dbReference type="PANTHER" id="PTHR23324:SF83">
    <property type="entry name" value="SEC14-LIKE PROTEIN 2"/>
    <property type="match status" value="1"/>
</dbReference>
<dbReference type="AlphaFoldDB" id="A0A131Z1T0"/>
<accession>A0A131Z1T0</accession>
<evidence type="ECO:0000313" key="3">
    <source>
        <dbReference type="EMBL" id="JAP84710.1"/>
    </source>
</evidence>
<dbReference type="PANTHER" id="PTHR23324">
    <property type="entry name" value="SEC14 RELATED PROTEIN"/>
    <property type="match status" value="1"/>
</dbReference>
<dbReference type="Pfam" id="PF03765">
    <property type="entry name" value="CRAL_TRIO_N"/>
    <property type="match status" value="1"/>
</dbReference>
<dbReference type="SUPFAM" id="SSF52087">
    <property type="entry name" value="CRAL/TRIO domain"/>
    <property type="match status" value="1"/>
</dbReference>
<dbReference type="Gene3D" id="3.40.525.10">
    <property type="entry name" value="CRAL-TRIO lipid binding domain"/>
    <property type="match status" value="1"/>
</dbReference>
<dbReference type="InterPro" id="IPR036865">
    <property type="entry name" value="CRAL-TRIO_dom_sf"/>
</dbReference>
<dbReference type="InterPro" id="IPR011074">
    <property type="entry name" value="CRAL/TRIO_N_dom"/>
</dbReference>
<dbReference type="Pfam" id="PF00650">
    <property type="entry name" value="CRAL_TRIO"/>
    <property type="match status" value="1"/>
</dbReference>
<dbReference type="SUPFAM" id="SSF101576">
    <property type="entry name" value="Supernatant protein factor (SPF), C-terminal domain"/>
    <property type="match status" value="1"/>
</dbReference>
<proteinExistence type="predicted"/>
<sequence length="385" mass="44122">MSGYLGSLSDRQQAALDQFRKAVKDVRRATDTDAFLLRWLRARDFDVTKAEKMYRNHLEWRKENGMDDMLHSYEAPGLVKESFPGALLDSYKDGRPVWLSPFGLDVHAFLQAATPAAVRRHVAYLMEQTERGKMESSKKMGKEIHTHYFVADLDKLGLRQVYSWQVLKAAGYTLHLMEDQYPESIEKFIVINAPSFFPLLWKFLRTVMTQRTADKFEVYGKDDGWKERLLDIVDADLLPAHYGGNMVGPDGDTRCRHKVNYGGRFEEGISPGSYESVFEVKDVQQKTIGRRERWELPVQVAEEGAHLSWRFQTAAGDIAFGLRSPCGDVLLPQQRLEACSLVPQEGVWQCDIPGTYVLEFDNTYSWLTHKTLAYVVNVHSPDQFP</sequence>
<dbReference type="SMART" id="SM00516">
    <property type="entry name" value="SEC14"/>
    <property type="match status" value="1"/>
</dbReference>
<dbReference type="GO" id="GO:0005737">
    <property type="term" value="C:cytoplasm"/>
    <property type="evidence" value="ECO:0007669"/>
    <property type="project" value="TreeGrafter"/>
</dbReference>
<feature type="domain" description="GOLD" evidence="2">
    <location>
        <begin position="281"/>
        <end position="378"/>
    </location>
</feature>
<dbReference type="SMART" id="SM01100">
    <property type="entry name" value="CRAL_TRIO_N"/>
    <property type="match status" value="1"/>
</dbReference>
<name>A0A131Z1T0_RHIAP</name>
<dbReference type="InterPro" id="IPR001251">
    <property type="entry name" value="CRAL-TRIO_dom"/>
</dbReference>
<organism evidence="3">
    <name type="scientific">Rhipicephalus appendiculatus</name>
    <name type="common">Brown ear tick</name>
    <dbReference type="NCBI Taxonomy" id="34631"/>
    <lineage>
        <taxon>Eukaryota</taxon>
        <taxon>Metazoa</taxon>
        <taxon>Ecdysozoa</taxon>
        <taxon>Arthropoda</taxon>
        <taxon>Chelicerata</taxon>
        <taxon>Arachnida</taxon>
        <taxon>Acari</taxon>
        <taxon>Parasitiformes</taxon>
        <taxon>Ixodida</taxon>
        <taxon>Ixodoidea</taxon>
        <taxon>Ixodidae</taxon>
        <taxon>Rhipicephalinae</taxon>
        <taxon>Rhipicephalus</taxon>
        <taxon>Rhipicephalus</taxon>
    </lineage>
</organism>
<dbReference type="PRINTS" id="PR00180">
    <property type="entry name" value="CRETINALDHBP"/>
</dbReference>
<dbReference type="CDD" id="cd00170">
    <property type="entry name" value="SEC14"/>
    <property type="match status" value="1"/>
</dbReference>
<dbReference type="SUPFAM" id="SSF46938">
    <property type="entry name" value="CRAL/TRIO N-terminal domain"/>
    <property type="match status" value="1"/>
</dbReference>
<reference evidence="3" key="1">
    <citation type="journal article" date="2016" name="Ticks Tick Borne Dis.">
        <title>De novo assembly and annotation of the salivary gland transcriptome of Rhipicephalus appendiculatus male and female ticks during blood feeding.</title>
        <authorList>
            <person name="de Castro M.H."/>
            <person name="de Klerk D."/>
            <person name="Pienaar R."/>
            <person name="Latif A.A."/>
            <person name="Rees D.J."/>
            <person name="Mans B.J."/>
        </authorList>
    </citation>
    <scope>NUCLEOTIDE SEQUENCE</scope>
    <source>
        <tissue evidence="3">Salivary glands</tissue>
    </source>
</reference>
<dbReference type="InterPro" id="IPR036273">
    <property type="entry name" value="CRAL/TRIO_N_dom_sf"/>
</dbReference>
<dbReference type="PROSITE" id="PS50866">
    <property type="entry name" value="GOLD"/>
    <property type="match status" value="1"/>
</dbReference>
<dbReference type="InterPro" id="IPR009038">
    <property type="entry name" value="GOLD_dom"/>
</dbReference>
<feature type="domain" description="CRAL-TRIO" evidence="1">
    <location>
        <begin position="75"/>
        <end position="250"/>
    </location>
</feature>
<dbReference type="InterPro" id="IPR036598">
    <property type="entry name" value="GOLD_dom_sf"/>
</dbReference>
<dbReference type="Gene3D" id="2.60.120.680">
    <property type="entry name" value="GOLD domain"/>
    <property type="match status" value="1"/>
</dbReference>
<dbReference type="InterPro" id="IPR051064">
    <property type="entry name" value="SEC14/CRAL-TRIO_domain"/>
</dbReference>
<dbReference type="EMBL" id="GEDV01003847">
    <property type="protein sequence ID" value="JAP84710.1"/>
    <property type="molecule type" value="Transcribed_RNA"/>
</dbReference>
<evidence type="ECO:0000259" key="1">
    <source>
        <dbReference type="PROSITE" id="PS50191"/>
    </source>
</evidence>